<dbReference type="InterPro" id="IPR031098">
    <property type="entry name" value="Crust_neurohorm"/>
</dbReference>
<protein>
    <submittedName>
        <fullName evidence="3">Uncharacterized protein</fullName>
    </submittedName>
</protein>
<evidence type="ECO:0000313" key="4">
    <source>
        <dbReference type="Proteomes" id="UP001175271"/>
    </source>
</evidence>
<dbReference type="PANTHER" id="PTHR35981:SF2">
    <property type="entry name" value="ION TRANSPORT PEPTIDE, ISOFORM C"/>
    <property type="match status" value="1"/>
</dbReference>
<evidence type="ECO:0000313" key="3">
    <source>
        <dbReference type="EMBL" id="KAK0408506.1"/>
    </source>
</evidence>
<keyword evidence="4" id="KW-1185">Reference proteome</keyword>
<comment type="similarity">
    <text evidence="1">Belongs to the arthropod CHH/MIH/GIH/VIH hormone family.</text>
</comment>
<dbReference type="Proteomes" id="UP001175271">
    <property type="component" value="Unassembled WGS sequence"/>
</dbReference>
<dbReference type="PANTHER" id="PTHR35981">
    <property type="entry name" value="ION TRANSPORT PEPTIDE, ISOFORM C"/>
    <property type="match status" value="1"/>
</dbReference>
<reference evidence="3" key="1">
    <citation type="submission" date="2023-06" db="EMBL/GenBank/DDBJ databases">
        <title>Genomic analysis of the entomopathogenic nematode Steinernema hermaphroditum.</title>
        <authorList>
            <person name="Schwarz E.M."/>
            <person name="Heppert J.K."/>
            <person name="Baniya A."/>
            <person name="Schwartz H.T."/>
            <person name="Tan C.-H."/>
            <person name="Antoshechkin I."/>
            <person name="Sternberg P.W."/>
            <person name="Goodrich-Blair H."/>
            <person name="Dillman A.R."/>
        </authorList>
    </citation>
    <scope>NUCLEOTIDE SEQUENCE</scope>
    <source>
        <strain evidence="3">PS9179</strain>
        <tissue evidence="3">Whole animal</tissue>
    </source>
</reference>
<organism evidence="3 4">
    <name type="scientific">Steinernema hermaphroditum</name>
    <dbReference type="NCBI Taxonomy" id="289476"/>
    <lineage>
        <taxon>Eukaryota</taxon>
        <taxon>Metazoa</taxon>
        <taxon>Ecdysozoa</taxon>
        <taxon>Nematoda</taxon>
        <taxon>Chromadorea</taxon>
        <taxon>Rhabditida</taxon>
        <taxon>Tylenchina</taxon>
        <taxon>Panagrolaimomorpha</taxon>
        <taxon>Strongyloidoidea</taxon>
        <taxon>Steinernematidae</taxon>
        <taxon>Steinernema</taxon>
    </lineage>
</organism>
<dbReference type="AlphaFoldDB" id="A0AA39HNR4"/>
<evidence type="ECO:0000256" key="2">
    <source>
        <dbReference type="PIRSR" id="PIRSR631098-51"/>
    </source>
</evidence>
<dbReference type="Pfam" id="PF01147">
    <property type="entry name" value="Crust_neurohorm"/>
    <property type="match status" value="1"/>
</dbReference>
<feature type="disulfide bond" evidence="2">
    <location>
        <begin position="336"/>
        <end position="374"/>
    </location>
</feature>
<gene>
    <name evidence="3" type="ORF">QR680_004000</name>
</gene>
<name>A0AA39HNR4_9BILA</name>
<feature type="disulfide bond" evidence="2">
    <location>
        <begin position="355"/>
        <end position="383"/>
    </location>
</feature>
<dbReference type="GO" id="GO:0007623">
    <property type="term" value="P:circadian rhythm"/>
    <property type="evidence" value="ECO:0007669"/>
    <property type="project" value="TreeGrafter"/>
</dbReference>
<dbReference type="Gene3D" id="1.10.2010.10">
    <property type="entry name" value="Crustacean CHH/MIH/GIH neurohormone"/>
    <property type="match status" value="1"/>
</dbReference>
<sequence length="401" mass="46352">MESVPVTFVDHLAELLGKYTLYECANSFTNVMWERTLQLHKANRWTIDLYITKKSDEWHVSLCGRHTEYTWEEARTFNRRFMRLNRCDVYSPLRRTDDAFIVSTDELRKIAECFRLNSSPSQHVVVDSDIQRIKLEGYEILLDLLAGARFSVPSIGVLNQYSHNFFSQQATSITQLILSEVDRPEDYELLAKLIAMENLERCEIRNINRKLNFIAVEACVKKWKSNEQFIFYLSSSGAYSKQEVEPLFGEADENGYYALIVEGRTSRFVGLRYGSPRKRSSSSSSLMFRLFTLNSKKALALVCLLSFAAHLGADAAALEEREVENGAKPRWYDENCPIHKNDDLHAVMDRICLTCHDMFSHEQPNLRVECRSNCFNNEKYKACLELFAPRKQNEESGSEGF</sequence>
<evidence type="ECO:0000256" key="1">
    <source>
        <dbReference type="ARBA" id="ARBA00005447"/>
    </source>
</evidence>
<proteinExistence type="inferred from homology"/>
<feature type="disulfide bond" evidence="2">
    <location>
        <begin position="352"/>
        <end position="370"/>
    </location>
</feature>
<keyword evidence="2" id="KW-1015">Disulfide bond</keyword>
<comment type="caution">
    <text evidence="3">The sequence shown here is derived from an EMBL/GenBank/DDBJ whole genome shotgun (WGS) entry which is preliminary data.</text>
</comment>
<accession>A0AA39HNR4</accession>
<dbReference type="InterPro" id="IPR035957">
    <property type="entry name" value="Crust_neurohorm_sf"/>
</dbReference>
<dbReference type="SUPFAM" id="SSF81778">
    <property type="entry name" value="Crustacean CHH/MIH/GIH neurohormone"/>
    <property type="match status" value="1"/>
</dbReference>
<dbReference type="EMBL" id="JAUCMV010000003">
    <property type="protein sequence ID" value="KAK0408506.1"/>
    <property type="molecule type" value="Genomic_DNA"/>
</dbReference>